<comment type="caution">
    <text evidence="2">The sequence shown here is derived from an EMBL/GenBank/DDBJ whole genome shotgun (WGS) entry which is preliminary data.</text>
</comment>
<accession>A0AAV1J8S9</accession>
<sequence length="378" mass="44158">MQVEEQSYTLETFNVDERCDKNNEDNLHSCVKKAIQAIIKEEHYSSYKKRVKPIIPDGGNYLASLYEIGITGETDDGVKEINLFVKQAVPADNLHGFLDIDRAYLKEVFFYTELSNIFDTLQSKANVPAEFRFKYVKCFKQSGTQAIIMENLAKKDFKVPYRMDIMPMKFAESSAKELAKFHALSFVIEKEMPEYYKNTIENEKTVLNFNDKYVSDTLATVNCLCHGDYRMNNILAKEENGEITVIPIDYQLLFYGSPVTDLIYLLYSSADSEFRKNHERHIKDIYRRTMDEFLKYFDIDMEKVFPTEVFERDFERMRGLGFYVTLVLLPICYSDESNVVEPGSDLINKTIHVDKRFQERVAGVCEEYIKYKENYVNA</sequence>
<dbReference type="SUPFAM" id="SSF56112">
    <property type="entry name" value="Protein kinase-like (PK-like)"/>
    <property type="match status" value="1"/>
</dbReference>
<dbReference type="SMART" id="SM00587">
    <property type="entry name" value="CHK"/>
    <property type="match status" value="1"/>
</dbReference>
<feature type="domain" description="CHK kinase-like" evidence="1">
    <location>
        <begin position="147"/>
        <end position="296"/>
    </location>
</feature>
<dbReference type="EMBL" id="CAVLEF010000006">
    <property type="protein sequence ID" value="CAK1544854.1"/>
    <property type="molecule type" value="Genomic_DNA"/>
</dbReference>
<dbReference type="InterPro" id="IPR011009">
    <property type="entry name" value="Kinase-like_dom_sf"/>
</dbReference>
<name>A0AAV1J8S9_9NEOP</name>
<keyword evidence="3" id="KW-1185">Reference proteome</keyword>
<dbReference type="InterPro" id="IPR015897">
    <property type="entry name" value="CHK_kinase-like"/>
</dbReference>
<dbReference type="AlphaFoldDB" id="A0AAV1J8S9"/>
<dbReference type="PANTHER" id="PTHR11012:SF30">
    <property type="entry name" value="PROTEIN KINASE-LIKE DOMAIN-CONTAINING"/>
    <property type="match status" value="1"/>
</dbReference>
<dbReference type="Pfam" id="PF02958">
    <property type="entry name" value="EcKL"/>
    <property type="match status" value="2"/>
</dbReference>
<dbReference type="Gene3D" id="3.90.1200.10">
    <property type="match status" value="1"/>
</dbReference>
<evidence type="ECO:0000313" key="2">
    <source>
        <dbReference type="EMBL" id="CAK1544854.1"/>
    </source>
</evidence>
<evidence type="ECO:0000259" key="1">
    <source>
        <dbReference type="SMART" id="SM00587"/>
    </source>
</evidence>
<organism evidence="2 3">
    <name type="scientific">Leptosia nina</name>
    <dbReference type="NCBI Taxonomy" id="320188"/>
    <lineage>
        <taxon>Eukaryota</taxon>
        <taxon>Metazoa</taxon>
        <taxon>Ecdysozoa</taxon>
        <taxon>Arthropoda</taxon>
        <taxon>Hexapoda</taxon>
        <taxon>Insecta</taxon>
        <taxon>Pterygota</taxon>
        <taxon>Neoptera</taxon>
        <taxon>Endopterygota</taxon>
        <taxon>Lepidoptera</taxon>
        <taxon>Glossata</taxon>
        <taxon>Ditrysia</taxon>
        <taxon>Papilionoidea</taxon>
        <taxon>Pieridae</taxon>
        <taxon>Pierinae</taxon>
        <taxon>Leptosia</taxon>
    </lineage>
</organism>
<dbReference type="PANTHER" id="PTHR11012">
    <property type="entry name" value="PROTEIN KINASE-LIKE DOMAIN-CONTAINING"/>
    <property type="match status" value="1"/>
</dbReference>
<dbReference type="InterPro" id="IPR004119">
    <property type="entry name" value="EcKL"/>
</dbReference>
<gene>
    <name evidence="2" type="ORF">LNINA_LOCUS4563</name>
</gene>
<evidence type="ECO:0000313" key="3">
    <source>
        <dbReference type="Proteomes" id="UP001497472"/>
    </source>
</evidence>
<reference evidence="2 3" key="1">
    <citation type="submission" date="2023-11" db="EMBL/GenBank/DDBJ databases">
        <authorList>
            <person name="Okamura Y."/>
        </authorList>
    </citation>
    <scope>NUCLEOTIDE SEQUENCE [LARGE SCALE GENOMIC DNA]</scope>
</reference>
<proteinExistence type="predicted"/>
<dbReference type="Proteomes" id="UP001497472">
    <property type="component" value="Unassembled WGS sequence"/>
</dbReference>
<protein>
    <recommendedName>
        <fullName evidence="1">CHK kinase-like domain-containing protein</fullName>
    </recommendedName>
</protein>